<dbReference type="PANTHER" id="PTHR16047:SF7">
    <property type="entry name" value="E3 UBIQUITIN-PROTEIN LIGASE RFWD3"/>
    <property type="match status" value="1"/>
</dbReference>
<feature type="compositionally biased region" description="Acidic residues" evidence="5">
    <location>
        <begin position="1"/>
        <end position="11"/>
    </location>
</feature>
<feature type="compositionally biased region" description="Polar residues" evidence="5">
    <location>
        <begin position="61"/>
        <end position="75"/>
    </location>
</feature>
<name>A0A183U3I4_TOXCA</name>
<dbReference type="AlphaFoldDB" id="A0A183U3I4"/>
<feature type="coiled-coil region" evidence="4">
    <location>
        <begin position="181"/>
        <end position="215"/>
    </location>
</feature>
<sequence>MATSTDGEDSESGTSVVLTDDSEGDETRNVPITRSRARGGVRRVFFEDTSYSDDTAGAFDESSSAAPTEAQSRVLLSSDGEEDVEPSRRKRRKKEQSADTTLVADDDEANCCSVCFEEYTNAGAHRLVSLKCGHIFGQCCIERWIRSEKNAKCPQCKTRARISDMRRIFARTVKMIDTTQLEELRESLKAYKAENDSLRLEIVQLKLKLKKVEEAAATSRAASSSAAVATAKNVVPHEFSLSPERTVVLSAQPGSRSVHEDGNMFVVTCRIDNDLFMPYGLKLLSFKSDERCAANDFR</sequence>
<keyword evidence="1 3" id="KW-0479">Metal-binding</keyword>
<feature type="region of interest" description="Disordered" evidence="5">
    <location>
        <begin position="52"/>
        <end position="101"/>
    </location>
</feature>
<keyword evidence="1 3" id="KW-0863">Zinc-finger</keyword>
<gene>
    <name evidence="7" type="ORF">TCNE_LOCUS3053</name>
</gene>
<feature type="domain" description="RING-type" evidence="6">
    <location>
        <begin position="112"/>
        <end position="157"/>
    </location>
</feature>
<dbReference type="InterPro" id="IPR001841">
    <property type="entry name" value="Znf_RING"/>
</dbReference>
<keyword evidence="2" id="KW-0862">Zinc</keyword>
<dbReference type="EMBL" id="UYWY01003592">
    <property type="protein sequence ID" value="VDM28770.1"/>
    <property type="molecule type" value="Genomic_DNA"/>
</dbReference>
<reference evidence="7 8" key="2">
    <citation type="submission" date="2018-11" db="EMBL/GenBank/DDBJ databases">
        <authorList>
            <consortium name="Pathogen Informatics"/>
        </authorList>
    </citation>
    <scope>NUCLEOTIDE SEQUENCE [LARGE SCALE GENOMIC DNA]</scope>
</reference>
<dbReference type="WBParaSite" id="TCNE_0000305401-mRNA-1">
    <property type="protein sequence ID" value="TCNE_0000305401-mRNA-1"/>
    <property type="gene ID" value="TCNE_0000305401"/>
</dbReference>
<dbReference type="SMART" id="SM00184">
    <property type="entry name" value="RING"/>
    <property type="match status" value="1"/>
</dbReference>
<evidence type="ECO:0000313" key="7">
    <source>
        <dbReference type="EMBL" id="VDM28770.1"/>
    </source>
</evidence>
<dbReference type="InterPro" id="IPR013083">
    <property type="entry name" value="Znf_RING/FYVE/PHD"/>
</dbReference>
<dbReference type="SUPFAM" id="SSF57850">
    <property type="entry name" value="RING/U-box"/>
    <property type="match status" value="1"/>
</dbReference>
<keyword evidence="8" id="KW-1185">Reference proteome</keyword>
<dbReference type="PANTHER" id="PTHR16047">
    <property type="entry name" value="RFWD3 PROTEIN"/>
    <property type="match status" value="1"/>
</dbReference>
<dbReference type="Pfam" id="PF13639">
    <property type="entry name" value="zf-RING_2"/>
    <property type="match status" value="1"/>
</dbReference>
<keyword evidence="4" id="KW-0175">Coiled coil</keyword>
<dbReference type="GO" id="GO:0005634">
    <property type="term" value="C:nucleus"/>
    <property type="evidence" value="ECO:0007669"/>
    <property type="project" value="InterPro"/>
</dbReference>
<evidence type="ECO:0000256" key="3">
    <source>
        <dbReference type="PROSITE-ProRule" id="PRU00175"/>
    </source>
</evidence>
<proteinExistence type="predicted"/>
<dbReference type="InterPro" id="IPR037381">
    <property type="entry name" value="RFWD3"/>
</dbReference>
<accession>A0A183U3I4</accession>
<feature type="region of interest" description="Disordered" evidence="5">
    <location>
        <begin position="1"/>
        <end position="35"/>
    </location>
</feature>
<dbReference type="Proteomes" id="UP000050794">
    <property type="component" value="Unassembled WGS sequence"/>
</dbReference>
<evidence type="ECO:0000313" key="8">
    <source>
        <dbReference type="Proteomes" id="UP000050794"/>
    </source>
</evidence>
<dbReference type="GO" id="GO:0008270">
    <property type="term" value="F:zinc ion binding"/>
    <property type="evidence" value="ECO:0007669"/>
    <property type="project" value="UniProtKB-KW"/>
</dbReference>
<evidence type="ECO:0000256" key="1">
    <source>
        <dbReference type="ARBA" id="ARBA00022771"/>
    </source>
</evidence>
<dbReference type="GO" id="GO:0016567">
    <property type="term" value="P:protein ubiquitination"/>
    <property type="evidence" value="ECO:0007669"/>
    <property type="project" value="InterPro"/>
</dbReference>
<organism evidence="8 9">
    <name type="scientific">Toxocara canis</name>
    <name type="common">Canine roundworm</name>
    <dbReference type="NCBI Taxonomy" id="6265"/>
    <lineage>
        <taxon>Eukaryota</taxon>
        <taxon>Metazoa</taxon>
        <taxon>Ecdysozoa</taxon>
        <taxon>Nematoda</taxon>
        <taxon>Chromadorea</taxon>
        <taxon>Rhabditida</taxon>
        <taxon>Spirurina</taxon>
        <taxon>Ascaridomorpha</taxon>
        <taxon>Ascaridoidea</taxon>
        <taxon>Toxocaridae</taxon>
        <taxon>Toxocara</taxon>
    </lineage>
</organism>
<dbReference type="CDD" id="cd16450">
    <property type="entry name" value="mRING-C3HGC3_RFWD3"/>
    <property type="match status" value="1"/>
</dbReference>
<evidence type="ECO:0000256" key="4">
    <source>
        <dbReference type="SAM" id="Coils"/>
    </source>
</evidence>
<dbReference type="GO" id="GO:0004842">
    <property type="term" value="F:ubiquitin-protein transferase activity"/>
    <property type="evidence" value="ECO:0007669"/>
    <property type="project" value="InterPro"/>
</dbReference>
<protein>
    <submittedName>
        <fullName evidence="9">RING-type domain-containing protein</fullName>
    </submittedName>
</protein>
<evidence type="ECO:0000256" key="5">
    <source>
        <dbReference type="SAM" id="MobiDB-lite"/>
    </source>
</evidence>
<dbReference type="Gene3D" id="3.30.40.10">
    <property type="entry name" value="Zinc/RING finger domain, C3HC4 (zinc finger)"/>
    <property type="match status" value="1"/>
</dbReference>
<evidence type="ECO:0000313" key="9">
    <source>
        <dbReference type="WBParaSite" id="TCNE_0000305401-mRNA-1"/>
    </source>
</evidence>
<dbReference type="GO" id="GO:0036297">
    <property type="term" value="P:interstrand cross-link repair"/>
    <property type="evidence" value="ECO:0007669"/>
    <property type="project" value="InterPro"/>
</dbReference>
<reference evidence="9" key="1">
    <citation type="submission" date="2016-06" db="UniProtKB">
        <authorList>
            <consortium name="WormBaseParasite"/>
        </authorList>
    </citation>
    <scope>IDENTIFICATION</scope>
</reference>
<evidence type="ECO:0000259" key="6">
    <source>
        <dbReference type="PROSITE" id="PS50089"/>
    </source>
</evidence>
<evidence type="ECO:0000256" key="2">
    <source>
        <dbReference type="ARBA" id="ARBA00022833"/>
    </source>
</evidence>
<dbReference type="PROSITE" id="PS50089">
    <property type="entry name" value="ZF_RING_2"/>
    <property type="match status" value="1"/>
</dbReference>